<dbReference type="GO" id="GO:0030632">
    <property type="term" value="P:D-alanine biosynthetic process"/>
    <property type="evidence" value="ECO:0007669"/>
    <property type="project" value="UniProtKB-UniRule"/>
</dbReference>
<feature type="binding site" evidence="5 7">
    <location>
        <position position="141"/>
    </location>
    <ligand>
        <name>substrate</name>
    </ligand>
</feature>
<evidence type="ECO:0000256" key="4">
    <source>
        <dbReference type="ARBA" id="ARBA00023235"/>
    </source>
</evidence>
<evidence type="ECO:0000313" key="10">
    <source>
        <dbReference type="Proteomes" id="UP001055911"/>
    </source>
</evidence>
<comment type="pathway">
    <text evidence="5">Amino-acid biosynthesis; D-alanine biosynthesis; D-alanine from L-alanine: step 1/1.</text>
</comment>
<dbReference type="Pfam" id="PF01168">
    <property type="entry name" value="Ala_racemase_N"/>
    <property type="match status" value="1"/>
</dbReference>
<evidence type="ECO:0000256" key="1">
    <source>
        <dbReference type="ARBA" id="ARBA00000316"/>
    </source>
</evidence>
<dbReference type="Gene3D" id="2.40.37.10">
    <property type="entry name" value="Lyase, Ornithine Decarboxylase, Chain A, domain 1"/>
    <property type="match status" value="1"/>
</dbReference>
<evidence type="ECO:0000256" key="7">
    <source>
        <dbReference type="PIRSR" id="PIRSR600821-52"/>
    </source>
</evidence>
<comment type="cofactor">
    <cofactor evidence="2 5 6">
        <name>pyridoxal 5'-phosphate</name>
        <dbReference type="ChEBI" id="CHEBI:597326"/>
    </cofactor>
</comment>
<keyword evidence="3 5" id="KW-0663">Pyridoxal phosphate</keyword>
<dbReference type="Proteomes" id="UP001055911">
    <property type="component" value="Chromosome"/>
</dbReference>
<evidence type="ECO:0000259" key="8">
    <source>
        <dbReference type="SMART" id="SM01005"/>
    </source>
</evidence>
<dbReference type="InterPro" id="IPR011079">
    <property type="entry name" value="Ala_racemase_C"/>
</dbReference>
<comment type="similarity">
    <text evidence="5">Belongs to the alanine racemase family.</text>
</comment>
<protein>
    <recommendedName>
        <fullName evidence="5">Alanine racemase</fullName>
        <ecNumber evidence="5">5.1.1.1</ecNumber>
    </recommendedName>
</protein>
<feature type="modified residue" description="N6-(pyridoxal phosphate)lysine" evidence="5 6">
    <location>
        <position position="40"/>
    </location>
</feature>
<gene>
    <name evidence="9" type="primary">alr</name>
    <name evidence="9" type="ORF">M3M40_04535</name>
</gene>
<evidence type="ECO:0000256" key="3">
    <source>
        <dbReference type="ARBA" id="ARBA00022898"/>
    </source>
</evidence>
<dbReference type="SMART" id="SM01005">
    <property type="entry name" value="Ala_racemase_C"/>
    <property type="match status" value="1"/>
</dbReference>
<dbReference type="PANTHER" id="PTHR30511:SF0">
    <property type="entry name" value="ALANINE RACEMASE, CATABOLIC-RELATED"/>
    <property type="match status" value="1"/>
</dbReference>
<dbReference type="PROSITE" id="PS00395">
    <property type="entry name" value="ALANINE_RACEMASE"/>
    <property type="match status" value="1"/>
</dbReference>
<accession>A0A9Q8ZWQ5</accession>
<dbReference type="InterPro" id="IPR020622">
    <property type="entry name" value="Ala_racemase_pyridoxalP-BS"/>
</dbReference>
<dbReference type="HAMAP" id="MF_01201">
    <property type="entry name" value="Ala_racemase"/>
    <property type="match status" value="1"/>
</dbReference>
<dbReference type="RefSeq" id="WP_252767482.1">
    <property type="nucleotide sequence ID" value="NZ_CP097119.1"/>
</dbReference>
<dbReference type="EMBL" id="CP097119">
    <property type="protein sequence ID" value="USS89936.1"/>
    <property type="molecule type" value="Genomic_DNA"/>
</dbReference>
<dbReference type="PRINTS" id="PR00992">
    <property type="entry name" value="ALARACEMASE"/>
</dbReference>
<name>A0A9Q8ZWQ5_9LACO</name>
<feature type="binding site" evidence="5 7">
    <location>
        <position position="317"/>
    </location>
    <ligand>
        <name>substrate</name>
    </ligand>
</feature>
<evidence type="ECO:0000256" key="5">
    <source>
        <dbReference type="HAMAP-Rule" id="MF_01201"/>
    </source>
</evidence>
<proteinExistence type="inferred from homology"/>
<dbReference type="InterPro" id="IPR009006">
    <property type="entry name" value="Ala_racemase/Decarboxylase_C"/>
</dbReference>
<dbReference type="GO" id="GO:0008784">
    <property type="term" value="F:alanine racemase activity"/>
    <property type="evidence" value="ECO:0007669"/>
    <property type="project" value="UniProtKB-UniRule"/>
</dbReference>
<dbReference type="SUPFAM" id="SSF51419">
    <property type="entry name" value="PLP-binding barrel"/>
    <property type="match status" value="1"/>
</dbReference>
<feature type="active site" description="Proton acceptor; specific for L-alanine" evidence="5">
    <location>
        <position position="270"/>
    </location>
</feature>
<dbReference type="CDD" id="cd00430">
    <property type="entry name" value="PLPDE_III_AR"/>
    <property type="match status" value="1"/>
</dbReference>
<dbReference type="NCBIfam" id="TIGR00492">
    <property type="entry name" value="alr"/>
    <property type="match status" value="1"/>
</dbReference>
<feature type="domain" description="Alanine racemase C-terminal" evidence="8">
    <location>
        <begin position="249"/>
        <end position="374"/>
    </location>
</feature>
<dbReference type="EC" id="5.1.1.1" evidence="5"/>
<dbReference type="FunFam" id="3.20.20.10:FF:000002">
    <property type="entry name" value="Alanine racemase"/>
    <property type="match status" value="1"/>
</dbReference>
<dbReference type="AlphaFoldDB" id="A0A9Q8ZWQ5"/>
<evidence type="ECO:0000256" key="2">
    <source>
        <dbReference type="ARBA" id="ARBA00001933"/>
    </source>
</evidence>
<dbReference type="InterPro" id="IPR029066">
    <property type="entry name" value="PLP-binding_barrel"/>
</dbReference>
<dbReference type="FunFam" id="2.40.37.10:FF:000006">
    <property type="entry name" value="Alanine racemase"/>
    <property type="match status" value="1"/>
</dbReference>
<dbReference type="GO" id="GO:0030170">
    <property type="term" value="F:pyridoxal phosphate binding"/>
    <property type="evidence" value="ECO:0007669"/>
    <property type="project" value="UniProtKB-UniRule"/>
</dbReference>
<dbReference type="GO" id="GO:0005829">
    <property type="term" value="C:cytosol"/>
    <property type="evidence" value="ECO:0007669"/>
    <property type="project" value="TreeGrafter"/>
</dbReference>
<reference evidence="9" key="1">
    <citation type="submission" date="2022-05" db="EMBL/GenBank/DDBJ databases">
        <authorList>
            <person name="Oliphant S.A."/>
            <person name="Watson-Haigh N.S."/>
            <person name="Sumby K.M."/>
            <person name="Gardner J.M."/>
            <person name="Jiranek V."/>
        </authorList>
    </citation>
    <scope>NUCLEOTIDE SEQUENCE</scope>
    <source>
        <strain evidence="9">KI4_B1</strain>
    </source>
</reference>
<evidence type="ECO:0000256" key="6">
    <source>
        <dbReference type="PIRSR" id="PIRSR600821-50"/>
    </source>
</evidence>
<dbReference type="InterPro" id="IPR000821">
    <property type="entry name" value="Ala_racemase"/>
</dbReference>
<dbReference type="Pfam" id="PF00842">
    <property type="entry name" value="Ala_racemase_C"/>
    <property type="match status" value="1"/>
</dbReference>
<keyword evidence="4 5" id="KW-0413">Isomerase</keyword>
<comment type="catalytic activity">
    <reaction evidence="1 5">
        <text>L-alanine = D-alanine</text>
        <dbReference type="Rhea" id="RHEA:20249"/>
        <dbReference type="ChEBI" id="CHEBI:57416"/>
        <dbReference type="ChEBI" id="CHEBI:57972"/>
        <dbReference type="EC" id="5.1.1.1"/>
    </reaction>
</comment>
<dbReference type="SUPFAM" id="SSF50621">
    <property type="entry name" value="Alanine racemase C-terminal domain-like"/>
    <property type="match status" value="1"/>
</dbReference>
<dbReference type="PANTHER" id="PTHR30511">
    <property type="entry name" value="ALANINE RACEMASE"/>
    <property type="match status" value="1"/>
</dbReference>
<comment type="function">
    <text evidence="5">Catalyzes the interconversion of L-alanine and D-alanine. May also act on other amino acids.</text>
</comment>
<feature type="active site" description="Proton acceptor; specific for D-alanine" evidence="5">
    <location>
        <position position="40"/>
    </location>
</feature>
<evidence type="ECO:0000313" key="9">
    <source>
        <dbReference type="EMBL" id="USS89936.1"/>
    </source>
</evidence>
<dbReference type="GO" id="GO:0009252">
    <property type="term" value="P:peptidoglycan biosynthetic process"/>
    <property type="evidence" value="ECO:0007669"/>
    <property type="project" value="TreeGrafter"/>
</dbReference>
<dbReference type="InterPro" id="IPR001608">
    <property type="entry name" value="Ala_racemase_N"/>
</dbReference>
<dbReference type="Gene3D" id="3.20.20.10">
    <property type="entry name" value="Alanine racemase"/>
    <property type="match status" value="1"/>
</dbReference>
<keyword evidence="10" id="KW-1185">Reference proteome</keyword>
<organism evidence="9 10">
    <name type="scientific">Fructilactobacillus cliffordii</name>
    <dbReference type="NCBI Taxonomy" id="2940299"/>
    <lineage>
        <taxon>Bacteria</taxon>
        <taxon>Bacillati</taxon>
        <taxon>Bacillota</taxon>
        <taxon>Bacilli</taxon>
        <taxon>Lactobacillales</taxon>
        <taxon>Lactobacillaceae</taxon>
        <taxon>Fructilactobacillus</taxon>
    </lineage>
</organism>
<sequence length="384" mass="42242">MVVARNRNGQILINETAIETNVHNAVTRLQPGTELFAVVKADAYGHGAIQVAQAALRAGATGFCVAVLDEAIQLRQAGFVSQPILVLGLTDETKVDLIAKYDITVTVADVTWLRAAARLKHELRVEKSLKFFLALDSGMGRIGLQTPTEVRDFDVNLQQMQDEFDWQGLYTHFATADSPDEQYFNFQLQNFRAMLAVIECLPRYVSVANSAADLWHPVPEANLVRYGIAMYGLNPSGTAIKPPFSLQPALSLTSELVSVRQVVPGRSIGYGATYSVIKPTWIGTIPLGYADGLRRSLQGFSVLVNGERCPIVGRVCMDQMMVKLPGSVPVHTPVTLIGTDHGETITLQEMAEQCQTIHYELACGFSQRLPRVYYQTNLATKESR</sequence>